<comment type="caution">
    <text evidence="1">The sequence shown here is derived from an EMBL/GenBank/DDBJ whole genome shotgun (WGS) entry which is preliminary data.</text>
</comment>
<dbReference type="Proteomes" id="UP001163046">
    <property type="component" value="Unassembled WGS sequence"/>
</dbReference>
<evidence type="ECO:0000313" key="2">
    <source>
        <dbReference type="Proteomes" id="UP001163046"/>
    </source>
</evidence>
<dbReference type="OrthoDB" id="9929167at2759"/>
<gene>
    <name evidence="1" type="ORF">OS493_036590</name>
</gene>
<evidence type="ECO:0000313" key="1">
    <source>
        <dbReference type="EMBL" id="KAJ7388624.1"/>
    </source>
</evidence>
<protein>
    <submittedName>
        <fullName evidence="1">Uncharacterized protein</fullName>
    </submittedName>
</protein>
<dbReference type="AlphaFoldDB" id="A0A9W9ZWV3"/>
<reference evidence="1" key="1">
    <citation type="submission" date="2023-01" db="EMBL/GenBank/DDBJ databases">
        <title>Genome assembly of the deep-sea coral Lophelia pertusa.</title>
        <authorList>
            <person name="Herrera S."/>
            <person name="Cordes E."/>
        </authorList>
    </citation>
    <scope>NUCLEOTIDE SEQUENCE</scope>
    <source>
        <strain evidence="1">USNM1676648</strain>
        <tissue evidence="1">Polyp</tissue>
    </source>
</reference>
<keyword evidence="2" id="KW-1185">Reference proteome</keyword>
<organism evidence="1 2">
    <name type="scientific">Desmophyllum pertusum</name>
    <dbReference type="NCBI Taxonomy" id="174260"/>
    <lineage>
        <taxon>Eukaryota</taxon>
        <taxon>Metazoa</taxon>
        <taxon>Cnidaria</taxon>
        <taxon>Anthozoa</taxon>
        <taxon>Hexacorallia</taxon>
        <taxon>Scleractinia</taxon>
        <taxon>Caryophylliina</taxon>
        <taxon>Caryophylliidae</taxon>
        <taxon>Desmophyllum</taxon>
    </lineage>
</organism>
<name>A0A9W9ZWV3_9CNID</name>
<dbReference type="EMBL" id="MU825458">
    <property type="protein sequence ID" value="KAJ7388624.1"/>
    <property type="molecule type" value="Genomic_DNA"/>
</dbReference>
<accession>A0A9W9ZWV3</accession>
<sequence>MAAPGDFSTIDEDGEEEMLVTYGMLSLDFEDDNPDRFNISVDSNGNTTTKLWWLDEKTGRWIEAGSLWMETKETSRSKRSPTRFLVTEITPVVQNRGKLNIDVKESVGSVRVSAPMGSTVRILCKEPNPAVEKYLGYLEGVADGNGVACISVWIRKKCFMQAESSNARFLNPSDPDSFPDSISASIVSSQLQTVGLSPGVVKSFSFNIEPDSNGPVYRHDEKRVVPPDCRAPQLKPGNRQFEFAPPAAPVNLNLISQRPARPNLRDPLNWYPPQRTPVNCFIKILIRGPKGSIFLASSYRANKKDEASKFGESVAMAEPATDEDNAFVACLEVRCPGNVFNQGVGMVPEWTHVLVTHLTGTCNLQQNYLPKQANLDNKGANCPPAAGFENWFCIPLPSGSFDMIDCTLLSEMIDKKV</sequence>
<proteinExistence type="predicted"/>